<dbReference type="VEuPathDB" id="FungiDB:Malapachy_0403"/>
<gene>
    <name evidence="2" type="ORF">Malapachy_0403</name>
</gene>
<feature type="compositionally biased region" description="Polar residues" evidence="1">
    <location>
        <begin position="159"/>
        <end position="174"/>
    </location>
</feature>
<evidence type="ECO:0000256" key="1">
    <source>
        <dbReference type="SAM" id="MobiDB-lite"/>
    </source>
</evidence>
<feature type="compositionally biased region" description="Basic residues" evidence="1">
    <location>
        <begin position="210"/>
        <end position="220"/>
    </location>
</feature>
<evidence type="ECO:0000313" key="3">
    <source>
        <dbReference type="Proteomes" id="UP000037751"/>
    </source>
</evidence>
<dbReference type="AlphaFoldDB" id="A0A0N0RRW2"/>
<accession>A0A0N0RRW2</accession>
<dbReference type="Proteomes" id="UP000037751">
    <property type="component" value="Unassembled WGS sequence"/>
</dbReference>
<feature type="region of interest" description="Disordered" evidence="1">
    <location>
        <begin position="1"/>
        <end position="234"/>
    </location>
</feature>
<proteinExistence type="predicted"/>
<feature type="compositionally biased region" description="Low complexity" evidence="1">
    <location>
        <begin position="186"/>
        <end position="199"/>
    </location>
</feature>
<protein>
    <submittedName>
        <fullName evidence="2">Uncharacterized protein</fullName>
    </submittedName>
</protein>
<keyword evidence="3" id="KW-1185">Reference proteome</keyword>
<organism evidence="2 3">
    <name type="scientific">Malassezia pachydermatis</name>
    <dbReference type="NCBI Taxonomy" id="77020"/>
    <lineage>
        <taxon>Eukaryota</taxon>
        <taxon>Fungi</taxon>
        <taxon>Dikarya</taxon>
        <taxon>Basidiomycota</taxon>
        <taxon>Ustilaginomycotina</taxon>
        <taxon>Malasseziomycetes</taxon>
        <taxon>Malasseziales</taxon>
        <taxon>Malasseziaceae</taxon>
        <taxon>Malassezia</taxon>
    </lineage>
</organism>
<feature type="compositionally biased region" description="Polar residues" evidence="1">
    <location>
        <begin position="429"/>
        <end position="452"/>
    </location>
</feature>
<dbReference type="RefSeq" id="XP_017990254.1">
    <property type="nucleotide sequence ID" value="XM_018134924.1"/>
</dbReference>
<dbReference type="OrthoDB" id="3366471at2759"/>
<dbReference type="EMBL" id="LGAV01000010">
    <property type="protein sequence ID" value="KOS12622.1"/>
    <property type="molecule type" value="Genomic_DNA"/>
</dbReference>
<feature type="compositionally biased region" description="Polar residues" evidence="1">
    <location>
        <begin position="55"/>
        <end position="71"/>
    </location>
</feature>
<feature type="compositionally biased region" description="Low complexity" evidence="1">
    <location>
        <begin position="374"/>
        <end position="393"/>
    </location>
</feature>
<feature type="compositionally biased region" description="Acidic residues" evidence="1">
    <location>
        <begin position="32"/>
        <end position="41"/>
    </location>
</feature>
<sequence length="486" mass="52263">MSSVMSSASYRRGELADTEDEHEPELSVVTETAEDDLDTDLMDSLVLQDEAHPTHATSVRWTPSYAISQRPVSPGPPASKPRKGRVFELLLDGEDSSRTSSPVPTPAPHDWDGEIVEPPPPQPPVTALDTQPAVPSPLCVCIQPSDVTEETSPDRAGAESSSDQTMSDAQQSDLAATIIPPKRRSSLSALSRKPLKSALCDAGGPDVHRGRSRERKKRSVRFCTKPPEERRTHSPVEYDRKALPVHQRLDRNDLLELRDLHMPMDLLSSRWSSLRLPCRTKVEMSDDHPSLPAYRAWHNIAMNHVTPNPQPTPATGPAPFSGWETPVSTEPAAPMVVEPAKYGSSPTPDPLADLEAARERQRQLRGPGPMWAGSSSTESLPSSSSTLASTLAERFGLNKPPPPLPGVSAASGPPSAIDVVGDPLRRASSDTTLLPATNPVLSSRSSAPSMVRNSGVAPPSRDHVGMDSPVADLGESGTEYDVNLAM</sequence>
<reference evidence="2 3" key="1">
    <citation type="submission" date="2015-07" db="EMBL/GenBank/DDBJ databases">
        <title>Draft Genome Sequence of Malassezia furfur CBS1878 and Malassezia pachydermatis CBS1879.</title>
        <authorList>
            <person name="Triana S."/>
            <person name="Ohm R."/>
            <person name="Gonzalez A."/>
            <person name="DeCock H."/>
            <person name="Restrepo S."/>
            <person name="Celis A."/>
        </authorList>
    </citation>
    <scope>NUCLEOTIDE SEQUENCE [LARGE SCALE GENOMIC DNA]</scope>
    <source>
        <strain evidence="2 3">CBS 1879</strain>
    </source>
</reference>
<comment type="caution">
    <text evidence="2">The sequence shown here is derived from an EMBL/GenBank/DDBJ whole genome shotgun (WGS) entry which is preliminary data.</text>
</comment>
<name>A0A0N0RRW2_9BASI</name>
<evidence type="ECO:0000313" key="2">
    <source>
        <dbReference type="EMBL" id="KOS12622.1"/>
    </source>
</evidence>
<feature type="region of interest" description="Disordered" evidence="1">
    <location>
        <begin position="357"/>
        <end position="486"/>
    </location>
</feature>
<dbReference type="GeneID" id="28726799"/>
<dbReference type="STRING" id="77020.A0A0N0RRW2"/>